<dbReference type="RefSeq" id="WP_012993901.1">
    <property type="nucleotide sequence ID" value="NC_013895.2"/>
</dbReference>
<dbReference type="EMBL" id="CP001850">
    <property type="protein sequence ID" value="ADC90582.1"/>
    <property type="molecule type" value="Genomic_DNA"/>
</dbReference>
<dbReference type="Gene3D" id="3.40.50.1010">
    <property type="entry name" value="5'-nuclease"/>
    <property type="match status" value="1"/>
</dbReference>
<reference evidence="3" key="1">
    <citation type="submission" date="2009-12" db="EMBL/GenBank/DDBJ databases">
        <title>Sequence of Clostridiales genomosp. BVAB3 str. UPII9-5.</title>
        <authorList>
            <person name="Madupu R."/>
            <person name="Durkin A.S."/>
            <person name="Torralba M."/>
            <person name="Methe B."/>
            <person name="Sutton G.G."/>
            <person name="Strausberg R.L."/>
            <person name="Nelson K.E."/>
        </authorList>
    </citation>
    <scope>NUCLEOTIDE SEQUENCE [LARGE SCALE GENOMIC DNA]</scope>
    <source>
        <strain evidence="3">UPII9-5</strain>
    </source>
</reference>
<evidence type="ECO:0000313" key="2">
    <source>
        <dbReference type="EMBL" id="ADC90582.1"/>
    </source>
</evidence>
<dbReference type="OrthoDB" id="1993677at2"/>
<dbReference type="KEGG" id="clo:HMPREF0868_0380"/>
<accession>D3R0L1</accession>
<proteinExistence type="predicted"/>
<dbReference type="STRING" id="699246.HMPREF0868_0380"/>
<dbReference type="Pfam" id="PF01936">
    <property type="entry name" value="NYN"/>
    <property type="match status" value="1"/>
</dbReference>
<dbReference type="GO" id="GO:0004540">
    <property type="term" value="F:RNA nuclease activity"/>
    <property type="evidence" value="ECO:0007669"/>
    <property type="project" value="InterPro"/>
</dbReference>
<feature type="domain" description="NYN" evidence="1">
    <location>
        <begin position="253"/>
        <end position="357"/>
    </location>
</feature>
<evidence type="ECO:0000313" key="3">
    <source>
        <dbReference type="Proteomes" id="UP000008234"/>
    </source>
</evidence>
<name>D3R0L1_MAGIU</name>
<dbReference type="eggNOG" id="COG1432">
    <property type="taxonomic scope" value="Bacteria"/>
</dbReference>
<dbReference type="HOGENOM" id="CLU_596884_0_0_9"/>
<organism evidence="2 3">
    <name type="scientific">Mageeibacillus indolicus (strain UPII9-5)</name>
    <name type="common">Clostridiales genomosp. BVAB3 (strain UPII9-5)</name>
    <dbReference type="NCBI Taxonomy" id="699246"/>
    <lineage>
        <taxon>Bacteria</taxon>
        <taxon>Bacillati</taxon>
        <taxon>Bacillota</taxon>
        <taxon>Clostridia</taxon>
        <taxon>Eubacteriales</taxon>
        <taxon>Oscillospiraceae</taxon>
        <taxon>Mageeibacillus</taxon>
    </lineage>
</organism>
<protein>
    <recommendedName>
        <fullName evidence="1">NYN domain-containing protein</fullName>
    </recommendedName>
</protein>
<sequence length="467" mass="53974">MEEATYANDTAETNEKTETPLFRYDGKYELVSKVAYLLGVPMRHFDGEHVALDIEIYHQLEKIRAARIIRNLCLVRTLIEQNFKKINLVMQKGYGGLHSVPDIIPPEVLRQLTQDGANFIKKSSTRLFEHIIEINRLILDRINNCQELIPSWVNWSYIKDLFIMPDGLTLQGVRDAATLYYANRNLYPYQIYMNWQPMEAGNVFYNDKKFASLLYQWHGETFNDFSKVADAGSYVKKNIYEFVGDSEKTVVVVDCENSDPYKLCAMLRSLDHEALNKITKIILFDDEHAATGWRILESFVHVPIEHIMIERIKQNKSLVDIRLAAGVCKEHYQNNVDSFVIVSSDSDYWGLISSLPDVRFIVVIEMDKCGPDMKNALVEAGIFYCYLDDFYSGNVEEIKTVSIFKAIYGLLEAIPKINMSNIFNEALNETRIEMSSAEKTQFYEKYIKHMNIKLDEAGNVSFELKRN</sequence>
<dbReference type="InterPro" id="IPR021139">
    <property type="entry name" value="NYN"/>
</dbReference>
<keyword evidence="3" id="KW-1185">Reference proteome</keyword>
<dbReference type="Proteomes" id="UP000008234">
    <property type="component" value="Chromosome"/>
</dbReference>
<evidence type="ECO:0000259" key="1">
    <source>
        <dbReference type="Pfam" id="PF01936"/>
    </source>
</evidence>
<dbReference type="AlphaFoldDB" id="D3R0L1"/>
<gene>
    <name evidence="2" type="ordered locus">HMPREF0868_0380</name>
</gene>